<evidence type="ECO:0000256" key="4">
    <source>
        <dbReference type="ARBA" id="ARBA00022825"/>
    </source>
</evidence>
<dbReference type="GO" id="GO:0008236">
    <property type="term" value="F:serine-type peptidase activity"/>
    <property type="evidence" value="ECO:0007669"/>
    <property type="project" value="UniProtKB-KW"/>
</dbReference>
<dbReference type="AlphaFoldDB" id="A0A9W7G1C4"/>
<gene>
    <name evidence="5" type="ORF">TrCOL_g7475</name>
</gene>
<dbReference type="InterPro" id="IPR005320">
    <property type="entry name" value="Peptidase_S51"/>
</dbReference>
<dbReference type="PANTHER" id="PTHR20842:SF0">
    <property type="entry name" value="ALPHA-ASPARTYL DIPEPTIDASE"/>
    <property type="match status" value="1"/>
</dbReference>
<name>A0A9W7G1C4_9STRA</name>
<dbReference type="PANTHER" id="PTHR20842">
    <property type="entry name" value="PROTEASE S51 ALPHA-ASPARTYL DIPEPTIDASE"/>
    <property type="match status" value="1"/>
</dbReference>
<proteinExistence type="inferred from homology"/>
<keyword evidence="4" id="KW-0720">Serine protease</keyword>
<keyword evidence="3" id="KW-0378">Hydrolase</keyword>
<dbReference type="Pfam" id="PF03575">
    <property type="entry name" value="Peptidase_S51"/>
    <property type="match status" value="1"/>
</dbReference>
<organism evidence="5 6">
    <name type="scientific">Triparma columacea</name>
    <dbReference type="NCBI Taxonomy" id="722753"/>
    <lineage>
        <taxon>Eukaryota</taxon>
        <taxon>Sar</taxon>
        <taxon>Stramenopiles</taxon>
        <taxon>Ochrophyta</taxon>
        <taxon>Bolidophyceae</taxon>
        <taxon>Parmales</taxon>
        <taxon>Triparmaceae</taxon>
        <taxon>Triparma</taxon>
    </lineage>
</organism>
<evidence type="ECO:0000256" key="3">
    <source>
        <dbReference type="ARBA" id="ARBA00022801"/>
    </source>
</evidence>
<dbReference type="InterPro" id="IPR029062">
    <property type="entry name" value="Class_I_gatase-like"/>
</dbReference>
<evidence type="ECO:0000256" key="1">
    <source>
        <dbReference type="ARBA" id="ARBA00006534"/>
    </source>
</evidence>
<comment type="similarity">
    <text evidence="1">Belongs to the peptidase S51 family.</text>
</comment>
<dbReference type="Gene3D" id="3.40.50.880">
    <property type="match status" value="1"/>
</dbReference>
<evidence type="ECO:0000313" key="6">
    <source>
        <dbReference type="Proteomes" id="UP001165065"/>
    </source>
</evidence>
<dbReference type="GO" id="GO:0006508">
    <property type="term" value="P:proteolysis"/>
    <property type="evidence" value="ECO:0007669"/>
    <property type="project" value="UniProtKB-KW"/>
</dbReference>
<evidence type="ECO:0000313" key="5">
    <source>
        <dbReference type="EMBL" id="GMI31872.1"/>
    </source>
</evidence>
<reference evidence="6" key="1">
    <citation type="journal article" date="2023" name="Commun. Biol.">
        <title>Genome analysis of Parmales, the sister group of diatoms, reveals the evolutionary specialization of diatoms from phago-mixotrophs to photoautotrophs.</title>
        <authorList>
            <person name="Ban H."/>
            <person name="Sato S."/>
            <person name="Yoshikawa S."/>
            <person name="Yamada K."/>
            <person name="Nakamura Y."/>
            <person name="Ichinomiya M."/>
            <person name="Sato N."/>
            <person name="Blanc-Mathieu R."/>
            <person name="Endo H."/>
            <person name="Kuwata A."/>
            <person name="Ogata H."/>
        </authorList>
    </citation>
    <scope>NUCLEOTIDE SEQUENCE [LARGE SCALE GENOMIC DNA]</scope>
</reference>
<comment type="caution">
    <text evidence="5">The sequence shown here is derived from an EMBL/GenBank/DDBJ whole genome shotgun (WGS) entry which is preliminary data.</text>
</comment>
<evidence type="ECO:0000256" key="2">
    <source>
        <dbReference type="ARBA" id="ARBA00022670"/>
    </source>
</evidence>
<dbReference type="EMBL" id="BRYA01000758">
    <property type="protein sequence ID" value="GMI31872.1"/>
    <property type="molecule type" value="Genomic_DNA"/>
</dbReference>
<keyword evidence="2" id="KW-0645">Protease</keyword>
<accession>A0A9W7G1C4</accession>
<dbReference type="OrthoDB" id="41623at2759"/>
<keyword evidence="6" id="KW-1185">Reference proteome</keyword>
<dbReference type="Proteomes" id="UP001165065">
    <property type="component" value="Unassembled WGS sequence"/>
</dbReference>
<protein>
    <submittedName>
        <fullName evidence="5">Uncharacterized protein</fullName>
    </submittedName>
</protein>
<sequence length="152" mass="16313">MYAPRTSSSTSLVPDDDTVYGCNWHDVLFVDGGNTFYLWDAVVNSRIGLEGFKKLACSKGTTYVGVSAGAITAGERVGTALIKGWDDPNVVEGHWDWGFEGGAGIGGDGISFFPHYKEEWEGKVKEWEEGGGGDTVRIKEGECWVNGVGIVG</sequence>